<feature type="coiled-coil region" evidence="1">
    <location>
        <begin position="111"/>
        <end position="149"/>
    </location>
</feature>
<sequence length="172" mass="20197">MHDLDHDTSIIPRDIIHQVNDLKVKNTSNDDELLKIRLSANNHLFECNHYNLQVTQHRLVFMGGHPLIHTRPDGSINHFNSGKIHYAIKLLEFDKKKADALSAFHTAQKRYFKLIEEMKETELEIQQLLSSLNKDGEEEDKEMQESRKRFTSLEETRAQMMEGWLDWLAELS</sequence>
<evidence type="ECO:0000313" key="3">
    <source>
        <dbReference type="Proteomes" id="UP000030672"/>
    </source>
</evidence>
<name>A0A074WJ08_AURM1</name>
<dbReference type="HOGENOM" id="CLU_1554938_0_0_1"/>
<evidence type="ECO:0000256" key="1">
    <source>
        <dbReference type="SAM" id="Coils"/>
    </source>
</evidence>
<keyword evidence="3" id="KW-1185">Reference proteome</keyword>
<dbReference type="EMBL" id="KL584834">
    <property type="protein sequence ID" value="KEQ62426.1"/>
    <property type="molecule type" value="Genomic_DNA"/>
</dbReference>
<dbReference type="RefSeq" id="XP_040879449.1">
    <property type="nucleotide sequence ID" value="XM_041021803.1"/>
</dbReference>
<dbReference type="AlphaFoldDB" id="A0A074WJ08"/>
<protein>
    <submittedName>
        <fullName evidence="2">Uncharacterized protein</fullName>
    </submittedName>
</protein>
<dbReference type="Proteomes" id="UP000030672">
    <property type="component" value="Unassembled WGS sequence"/>
</dbReference>
<evidence type="ECO:0000313" key="2">
    <source>
        <dbReference type="EMBL" id="KEQ62426.1"/>
    </source>
</evidence>
<reference evidence="2 3" key="1">
    <citation type="journal article" date="2014" name="BMC Genomics">
        <title>Genome sequencing of four Aureobasidium pullulans varieties: biotechnological potential, stress tolerance, and description of new species.</title>
        <authorList>
            <person name="Gostin Ar C."/>
            <person name="Ohm R.A."/>
            <person name="Kogej T."/>
            <person name="Sonjak S."/>
            <person name="Turk M."/>
            <person name="Zajc J."/>
            <person name="Zalar P."/>
            <person name="Grube M."/>
            <person name="Sun H."/>
            <person name="Han J."/>
            <person name="Sharma A."/>
            <person name="Chiniquy J."/>
            <person name="Ngan C.Y."/>
            <person name="Lipzen A."/>
            <person name="Barry K."/>
            <person name="Grigoriev I.V."/>
            <person name="Gunde-Cimerman N."/>
        </authorList>
    </citation>
    <scope>NUCLEOTIDE SEQUENCE [LARGE SCALE GENOMIC DNA]</scope>
    <source>
        <strain evidence="2 3">CBS 110374</strain>
    </source>
</reference>
<keyword evidence="1" id="KW-0175">Coiled coil</keyword>
<gene>
    <name evidence="2" type="ORF">M437DRAFT_49224</name>
</gene>
<accession>A0A074WJ08</accession>
<organism evidence="2 3">
    <name type="scientific">Aureobasidium melanogenum (strain CBS 110374)</name>
    <name type="common">Aureobasidium pullulans var. melanogenum</name>
    <dbReference type="NCBI Taxonomy" id="1043003"/>
    <lineage>
        <taxon>Eukaryota</taxon>
        <taxon>Fungi</taxon>
        <taxon>Dikarya</taxon>
        <taxon>Ascomycota</taxon>
        <taxon>Pezizomycotina</taxon>
        <taxon>Dothideomycetes</taxon>
        <taxon>Dothideomycetidae</taxon>
        <taxon>Dothideales</taxon>
        <taxon>Saccotheciaceae</taxon>
        <taxon>Aureobasidium</taxon>
    </lineage>
</organism>
<dbReference type="GeneID" id="63915176"/>
<proteinExistence type="predicted"/>